<gene>
    <name evidence="5" type="ORF">M0813_19539</name>
</gene>
<protein>
    <recommendedName>
        <fullName evidence="3">Carboxylic ester hydrolase</fullName>
        <ecNumber evidence="3">3.1.1.-</ecNumber>
    </recommendedName>
</protein>
<feature type="signal peptide" evidence="3">
    <location>
        <begin position="1"/>
        <end position="22"/>
    </location>
</feature>
<dbReference type="InterPro" id="IPR002018">
    <property type="entry name" value="CarbesteraseB"/>
</dbReference>
<comment type="similarity">
    <text evidence="1 3">Belongs to the type-B carboxylesterase/lipase family.</text>
</comment>
<dbReference type="PANTHER" id="PTHR11559">
    <property type="entry name" value="CARBOXYLESTERASE"/>
    <property type="match status" value="1"/>
</dbReference>
<organism evidence="5 6">
    <name type="scientific">Anaeramoeba flamelloides</name>
    <dbReference type="NCBI Taxonomy" id="1746091"/>
    <lineage>
        <taxon>Eukaryota</taxon>
        <taxon>Metamonada</taxon>
        <taxon>Anaeramoebidae</taxon>
        <taxon>Anaeramoeba</taxon>
    </lineage>
</organism>
<comment type="caution">
    <text evidence="5">The sequence shown here is derived from an EMBL/GenBank/DDBJ whole genome shotgun (WGS) entry which is preliminary data.</text>
</comment>
<dbReference type="InterPro" id="IPR050309">
    <property type="entry name" value="Type-B_Carboxylest/Lipase"/>
</dbReference>
<dbReference type="PROSITE" id="PS00941">
    <property type="entry name" value="CARBOXYLESTERASE_B_2"/>
    <property type="match status" value="1"/>
</dbReference>
<evidence type="ECO:0000256" key="1">
    <source>
        <dbReference type="ARBA" id="ARBA00005964"/>
    </source>
</evidence>
<dbReference type="Pfam" id="PF00135">
    <property type="entry name" value="COesterase"/>
    <property type="match status" value="1"/>
</dbReference>
<accession>A0ABQ8YNI3</accession>
<evidence type="ECO:0000259" key="4">
    <source>
        <dbReference type="Pfam" id="PF00135"/>
    </source>
</evidence>
<dbReference type="SUPFAM" id="SSF53474">
    <property type="entry name" value="alpha/beta-Hydrolases"/>
    <property type="match status" value="1"/>
</dbReference>
<sequence>MKKFLTIALFLILFSQLSVVSCLDYIVETECGSIFGKKTGTTTQAYLGIRYAQPPTGAYRFQPPRSVDKGQDCQALAGYGAMCPQSLSGKVAGSEDCLFLNVWAPKSATTSSNLPVLVWIHGGGLINNNGGFSVYGTPEIFAEKHNMVVVSMNYRLGLLGFLALDALNHSDQRGVSGNYGILDQLESLKWVQKNIKQFGGNPQDVTIFGQSAGAASALMLTASDLSEGLFHRTIAMSAPAGLIQTQETACQDNLKGFVQASSCKGKTGNDLVKCLYNMDYSEFVTDIYKVSNYLGTWFWGLPDHPIENKYPLLTIDQYLIKESLPDSFKNGNFQKVDLLVSWMTEEIDLLPNKIITDYSEKQYKDLIVSTFDNFQSGLGDQVYQLYPFSDFENPQMGFDQITTDIGPACLLNTLGQNAAKNLPSDKNLYFYISPQKPQIKGPCFLGTYCSKYAFHMFDSFAVFNNTPAMQLGKTDIEYGSLIRNALSQFIKTGKIESPAWEPFVKNNLFTWLQVPGPKLISNPRTEKCKFWDNNGFTKYMWQC</sequence>
<dbReference type="InterPro" id="IPR019826">
    <property type="entry name" value="Carboxylesterase_B_AS"/>
</dbReference>
<dbReference type="Gene3D" id="3.40.50.1820">
    <property type="entry name" value="alpha/beta hydrolase"/>
    <property type="match status" value="1"/>
</dbReference>
<keyword evidence="6" id="KW-1185">Reference proteome</keyword>
<dbReference type="PROSITE" id="PS00122">
    <property type="entry name" value="CARBOXYLESTERASE_B_1"/>
    <property type="match status" value="1"/>
</dbReference>
<feature type="domain" description="Carboxylesterase type B" evidence="4">
    <location>
        <begin position="26"/>
        <end position="531"/>
    </location>
</feature>
<dbReference type="InterPro" id="IPR029058">
    <property type="entry name" value="AB_hydrolase_fold"/>
</dbReference>
<evidence type="ECO:0000256" key="3">
    <source>
        <dbReference type="RuleBase" id="RU361235"/>
    </source>
</evidence>
<dbReference type="Proteomes" id="UP001150062">
    <property type="component" value="Unassembled WGS sequence"/>
</dbReference>
<dbReference type="EC" id="3.1.1.-" evidence="3"/>
<keyword evidence="3" id="KW-0732">Signal</keyword>
<name>A0ABQ8YNI3_9EUKA</name>
<dbReference type="InterPro" id="IPR019819">
    <property type="entry name" value="Carboxylesterase_B_CS"/>
</dbReference>
<evidence type="ECO:0000313" key="6">
    <source>
        <dbReference type="Proteomes" id="UP001150062"/>
    </source>
</evidence>
<dbReference type="EMBL" id="JAOAOG010000137">
    <property type="protein sequence ID" value="KAJ6246170.1"/>
    <property type="molecule type" value="Genomic_DNA"/>
</dbReference>
<reference evidence="5" key="1">
    <citation type="submission" date="2022-08" db="EMBL/GenBank/DDBJ databases">
        <title>Novel sulfate-reducing endosymbionts in the free-living metamonad Anaeramoeba.</title>
        <authorList>
            <person name="Jerlstrom-Hultqvist J."/>
            <person name="Cepicka I."/>
            <person name="Gallot-Lavallee L."/>
            <person name="Salas-Leiva D."/>
            <person name="Curtis B.A."/>
            <person name="Zahonova K."/>
            <person name="Pipaliya S."/>
            <person name="Dacks J."/>
            <person name="Roger A.J."/>
        </authorList>
    </citation>
    <scope>NUCLEOTIDE SEQUENCE</scope>
    <source>
        <strain evidence="5">Schooner1</strain>
    </source>
</reference>
<dbReference type="PROSITE" id="PS51257">
    <property type="entry name" value="PROKAR_LIPOPROTEIN"/>
    <property type="match status" value="1"/>
</dbReference>
<feature type="chain" id="PRO_5044966646" description="Carboxylic ester hydrolase" evidence="3">
    <location>
        <begin position="23"/>
        <end position="543"/>
    </location>
</feature>
<evidence type="ECO:0000256" key="2">
    <source>
        <dbReference type="ARBA" id="ARBA00022801"/>
    </source>
</evidence>
<proteinExistence type="inferred from homology"/>
<keyword evidence="2 3" id="KW-0378">Hydrolase</keyword>
<evidence type="ECO:0000313" key="5">
    <source>
        <dbReference type="EMBL" id="KAJ6246170.1"/>
    </source>
</evidence>